<dbReference type="EMBL" id="MK279909">
    <property type="protein sequence ID" value="AZS12538.1"/>
    <property type="molecule type" value="Genomic_DNA"/>
</dbReference>
<feature type="compositionally biased region" description="Basic and acidic residues" evidence="1">
    <location>
        <begin position="320"/>
        <end position="336"/>
    </location>
</feature>
<accession>A0A3S9UQG5</accession>
<keyword evidence="3" id="KW-1185">Reference proteome</keyword>
<evidence type="ECO:0000313" key="2">
    <source>
        <dbReference type="EMBL" id="AZS12538.1"/>
    </source>
</evidence>
<feature type="compositionally biased region" description="Acidic residues" evidence="1">
    <location>
        <begin position="295"/>
        <end position="304"/>
    </location>
</feature>
<feature type="region of interest" description="Disordered" evidence="1">
    <location>
        <begin position="295"/>
        <end position="358"/>
    </location>
</feature>
<dbReference type="Proteomes" id="UP000288363">
    <property type="component" value="Segment"/>
</dbReference>
<feature type="compositionally biased region" description="Basic and acidic residues" evidence="1">
    <location>
        <begin position="349"/>
        <end position="358"/>
    </location>
</feature>
<evidence type="ECO:0000256" key="1">
    <source>
        <dbReference type="SAM" id="MobiDB-lite"/>
    </source>
</evidence>
<gene>
    <name evidence="2" type="primary">2</name>
    <name evidence="2" type="ORF">SEA_DRLUPO_2</name>
</gene>
<feature type="region of interest" description="Disordered" evidence="1">
    <location>
        <begin position="1"/>
        <end position="20"/>
    </location>
</feature>
<protein>
    <submittedName>
        <fullName evidence="2">Uncharacterized protein</fullName>
    </submittedName>
</protein>
<evidence type="ECO:0000313" key="3">
    <source>
        <dbReference type="Proteomes" id="UP000288363"/>
    </source>
</evidence>
<organism evidence="2 3">
    <name type="scientific">Mycobacterium phage DrLupo</name>
    <dbReference type="NCBI Taxonomy" id="2499037"/>
    <lineage>
        <taxon>Viruses</taxon>
        <taxon>Duplodnaviria</taxon>
        <taxon>Heunggongvirae</taxon>
        <taxon>Uroviricota</taxon>
        <taxon>Caudoviricetes</taxon>
        <taxon>Barnyardvirus</taxon>
        <taxon>Barnyardvirus drlupo</taxon>
    </lineage>
</organism>
<reference evidence="2 3" key="1">
    <citation type="submission" date="2018-12" db="EMBL/GenBank/DDBJ databases">
        <authorList>
            <person name="Almail A."/>
            <person name="Dorhout K.E."/>
            <person name="Johnson J."/>
            <person name="Jorgensen H.J."/>
            <person name="Tolsma S."/>
            <person name="Garlena R.A."/>
            <person name="Russell D.A."/>
            <person name="Pope W.H."/>
            <person name="Jacobs-Sera D."/>
            <person name="Hatfull G.F."/>
        </authorList>
    </citation>
    <scope>NUCLEOTIDE SEQUENCE [LARGE SCALE GENOMIC DNA]</scope>
</reference>
<sequence length="427" mass="47876">MTERVEAPASLMGKPDGPHVEVPELGLEVPTYVDPREDLIHPNARGFKRLSHHIPFTMRGPYKPQWLPPKYFAMYGHNYITDAEGYVLCMGRRKDGGKCNKQAVNRTPYCPNHGGALHPADKKLSSLNVSIDKIEPERVENLDRVQKFLSGFLSVEELDDDEVLNGYVRNDDGRPIQSKHLHKRFQQEMTKELMARMQRFMQMKLPNMLKVLADLAESDFVEPADRFKAATWLAERVLGKVPDVVFHGSTEEPYERVLALASGSRDEFRKSVTSQRVTPTDPSVVDVEVVDDEADLEPTWDNEPDGAGVEVAAEQPSRSDVPDQRIPHRGNERGDSESDSAGVAVDGSGDSKSRADLAKEARERIKRAKTRRFAARSQGVITGEPAWLIEYKRLKKGGFKVILYPPEAQTQAVLDRIRDADLAQIGA</sequence>
<dbReference type="GeneID" id="55612961"/>
<dbReference type="RefSeq" id="YP_009842700.1">
    <property type="nucleotide sequence ID" value="NC_048743.1"/>
</dbReference>
<name>A0A3S9UQG5_9CAUD</name>
<proteinExistence type="predicted"/>
<dbReference type="KEGG" id="vg:55612961"/>